<evidence type="ECO:0000313" key="1">
    <source>
        <dbReference type="EMBL" id="MCD9644908.1"/>
    </source>
</evidence>
<comment type="caution">
    <text evidence="1">The sequence shown here is derived from an EMBL/GenBank/DDBJ whole genome shotgun (WGS) entry which is preliminary data.</text>
</comment>
<dbReference type="Proteomes" id="UP000823775">
    <property type="component" value="Unassembled WGS sequence"/>
</dbReference>
<evidence type="ECO:0000313" key="2">
    <source>
        <dbReference type="Proteomes" id="UP000823775"/>
    </source>
</evidence>
<gene>
    <name evidence="1" type="ORF">HAX54_033434</name>
</gene>
<organism evidence="1 2">
    <name type="scientific">Datura stramonium</name>
    <name type="common">Jimsonweed</name>
    <name type="synonym">Common thornapple</name>
    <dbReference type="NCBI Taxonomy" id="4076"/>
    <lineage>
        <taxon>Eukaryota</taxon>
        <taxon>Viridiplantae</taxon>
        <taxon>Streptophyta</taxon>
        <taxon>Embryophyta</taxon>
        <taxon>Tracheophyta</taxon>
        <taxon>Spermatophyta</taxon>
        <taxon>Magnoliopsida</taxon>
        <taxon>eudicotyledons</taxon>
        <taxon>Gunneridae</taxon>
        <taxon>Pentapetalae</taxon>
        <taxon>asterids</taxon>
        <taxon>lamiids</taxon>
        <taxon>Solanales</taxon>
        <taxon>Solanaceae</taxon>
        <taxon>Solanoideae</taxon>
        <taxon>Datureae</taxon>
        <taxon>Datura</taxon>
    </lineage>
</organism>
<accession>A0ABS8VCC0</accession>
<name>A0ABS8VCC0_DATST</name>
<protein>
    <submittedName>
        <fullName evidence="1">Uncharacterized protein</fullName>
    </submittedName>
</protein>
<dbReference type="EMBL" id="JACEIK010004276">
    <property type="protein sequence ID" value="MCD9644908.1"/>
    <property type="molecule type" value="Genomic_DNA"/>
</dbReference>
<keyword evidence="2" id="KW-1185">Reference proteome</keyword>
<sequence>GKKVELMMLGCLKSSSPQMLREWKAELTNLPASSFQKEPTLCPFSTCSQVEEAVSHQTSIDRRLGEEEDDATH</sequence>
<reference evidence="1 2" key="1">
    <citation type="journal article" date="2021" name="BMC Genomics">
        <title>Datura genome reveals duplications of psychoactive alkaloid biosynthetic genes and high mutation rate following tissue culture.</title>
        <authorList>
            <person name="Rajewski A."/>
            <person name="Carter-House D."/>
            <person name="Stajich J."/>
            <person name="Litt A."/>
        </authorList>
    </citation>
    <scope>NUCLEOTIDE SEQUENCE [LARGE SCALE GENOMIC DNA]</scope>
    <source>
        <strain evidence="1">AR-01</strain>
    </source>
</reference>
<proteinExistence type="predicted"/>
<feature type="non-terminal residue" evidence="1">
    <location>
        <position position="1"/>
    </location>
</feature>